<dbReference type="InterPro" id="IPR029044">
    <property type="entry name" value="Nucleotide-diphossugar_trans"/>
</dbReference>
<evidence type="ECO:0000259" key="1">
    <source>
        <dbReference type="Pfam" id="PF00535"/>
    </source>
</evidence>
<dbReference type="GO" id="GO:0016757">
    <property type="term" value="F:glycosyltransferase activity"/>
    <property type="evidence" value="ECO:0007669"/>
    <property type="project" value="UniProtKB-KW"/>
</dbReference>
<dbReference type="Pfam" id="PF00535">
    <property type="entry name" value="Glycos_transf_2"/>
    <property type="match status" value="1"/>
</dbReference>
<dbReference type="Proteomes" id="UP001470752">
    <property type="component" value="Unassembled WGS sequence"/>
</dbReference>
<keyword evidence="3" id="KW-1185">Reference proteome</keyword>
<dbReference type="EMBL" id="JBBNFW010000182">
    <property type="protein sequence ID" value="MEQ2414048.1"/>
    <property type="molecule type" value="Genomic_DNA"/>
</dbReference>
<protein>
    <submittedName>
        <fullName evidence="2">Glycosyltransferase family 2 protein</fullName>
        <ecNumber evidence="2">2.4.-.-</ecNumber>
    </submittedName>
</protein>
<keyword evidence="2" id="KW-0808">Transferase</keyword>
<sequence length="285" mass="33722">MPADITAIILTKNEEVNIEECIKSIATAVKRIIVIDSYSTDRTVEIAKRMGAEVHQHPFENYAKQYMYGVEVAKAETVWTLRIDADERLTFESARELVQLCDCNMETDVAGIVLRFKKNFLGRDLYHGGVYPWKKMNCYKTKLGTIENRNMDEHIILSSGKVIEMKQDCLHFDFKNLEYFINKHNWYSSRETVDYFENLEKKRSKNELDFKTWLKMRVYYKLPLGMRAHIYYIYRYYILGGFLDGKPGKIYAFLQAYWYRYLVDAKIYECETMNIKYSANGSLKN</sequence>
<accession>A0ABV1CP13</accession>
<reference evidence="2 3" key="1">
    <citation type="submission" date="2024-04" db="EMBL/GenBank/DDBJ databases">
        <title>Human intestinal bacterial collection.</title>
        <authorList>
            <person name="Pauvert C."/>
            <person name="Hitch T.C.A."/>
            <person name="Clavel T."/>
        </authorList>
    </citation>
    <scope>NUCLEOTIDE SEQUENCE [LARGE SCALE GENOMIC DNA]</scope>
    <source>
        <strain evidence="2 3">CLA-AA-H161</strain>
    </source>
</reference>
<dbReference type="SUPFAM" id="SSF53448">
    <property type="entry name" value="Nucleotide-diphospho-sugar transferases"/>
    <property type="match status" value="1"/>
</dbReference>
<dbReference type="CDD" id="cd02511">
    <property type="entry name" value="Beta4Glucosyltransferase"/>
    <property type="match status" value="1"/>
</dbReference>
<dbReference type="PANTHER" id="PTHR43630">
    <property type="entry name" value="POLY-BETA-1,6-N-ACETYL-D-GLUCOSAMINE SYNTHASE"/>
    <property type="match status" value="1"/>
</dbReference>
<dbReference type="InterPro" id="IPR001173">
    <property type="entry name" value="Glyco_trans_2-like"/>
</dbReference>
<evidence type="ECO:0000313" key="2">
    <source>
        <dbReference type="EMBL" id="MEQ2414048.1"/>
    </source>
</evidence>
<dbReference type="PANTHER" id="PTHR43630:SF2">
    <property type="entry name" value="GLYCOSYLTRANSFERASE"/>
    <property type="match status" value="1"/>
</dbReference>
<feature type="domain" description="Glycosyltransferase 2-like" evidence="1">
    <location>
        <begin position="7"/>
        <end position="127"/>
    </location>
</feature>
<gene>
    <name evidence="2" type="ORF">AAAX94_13595</name>
</gene>
<evidence type="ECO:0000313" key="3">
    <source>
        <dbReference type="Proteomes" id="UP001470752"/>
    </source>
</evidence>
<dbReference type="Gene3D" id="3.90.550.10">
    <property type="entry name" value="Spore Coat Polysaccharide Biosynthesis Protein SpsA, Chain A"/>
    <property type="match status" value="1"/>
</dbReference>
<dbReference type="EC" id="2.4.-.-" evidence="2"/>
<keyword evidence="2" id="KW-0328">Glycosyltransferase</keyword>
<comment type="caution">
    <text evidence="2">The sequence shown here is derived from an EMBL/GenBank/DDBJ whole genome shotgun (WGS) entry which is preliminary data.</text>
</comment>
<dbReference type="RefSeq" id="WP_117852103.1">
    <property type="nucleotide sequence ID" value="NZ_JAOQJM010000017.1"/>
</dbReference>
<proteinExistence type="predicted"/>
<organism evidence="2 3">
    <name type="scientific">Blautia acetigignens</name>
    <dbReference type="NCBI Taxonomy" id="2981783"/>
    <lineage>
        <taxon>Bacteria</taxon>
        <taxon>Bacillati</taxon>
        <taxon>Bacillota</taxon>
        <taxon>Clostridia</taxon>
        <taxon>Lachnospirales</taxon>
        <taxon>Lachnospiraceae</taxon>
        <taxon>Blautia</taxon>
    </lineage>
</organism>
<name>A0ABV1CP13_9FIRM</name>